<dbReference type="STRING" id="393595.ABO_2121"/>
<dbReference type="KEGG" id="abo:ABO_2121"/>
<dbReference type="GO" id="GO:0003677">
    <property type="term" value="F:DNA binding"/>
    <property type="evidence" value="ECO:0007669"/>
    <property type="project" value="InterPro"/>
</dbReference>
<dbReference type="Proteomes" id="UP000008871">
    <property type="component" value="Chromosome"/>
</dbReference>
<feature type="domain" description="Transcription elongation factor GreA/GreB C-terminal" evidence="1">
    <location>
        <begin position="54"/>
        <end position="123"/>
    </location>
</feature>
<dbReference type="EMBL" id="AM286690">
    <property type="protein sequence ID" value="CAL17569.1"/>
    <property type="molecule type" value="Genomic_DNA"/>
</dbReference>
<dbReference type="GO" id="GO:0032784">
    <property type="term" value="P:regulation of DNA-templated transcription elongation"/>
    <property type="evidence" value="ECO:0007669"/>
    <property type="project" value="InterPro"/>
</dbReference>
<protein>
    <recommendedName>
        <fullName evidence="1">Transcription elongation factor GreA/GreB C-terminal domain-containing protein</fullName>
    </recommendedName>
</protein>
<evidence type="ECO:0000313" key="2">
    <source>
        <dbReference type="EMBL" id="CAL17569.1"/>
    </source>
</evidence>
<dbReference type="Gene3D" id="3.10.50.30">
    <property type="entry name" value="Transcription elongation factor, GreA/GreB, C-terminal domain"/>
    <property type="match status" value="1"/>
</dbReference>
<reference evidence="2 3" key="1">
    <citation type="journal article" date="2006" name="Nat. Biotechnol.">
        <title>Genome sequence of the ubiquitous hydrocarbon-degrading marine bacterium Alcanivorax borkumensis.</title>
        <authorList>
            <person name="Schneiker S."/>
            <person name="Martins dos Santos V.A.P."/>
            <person name="Bartels D."/>
            <person name="Bekel T."/>
            <person name="Brecht M."/>
            <person name="Buhrmester J."/>
            <person name="Chernikova T.N."/>
            <person name="Denaro R."/>
            <person name="Ferrer M."/>
            <person name="Gertler C."/>
            <person name="Goesmann A."/>
            <person name="Golyshina O.V."/>
            <person name="Kaminski F."/>
            <person name="Khachane A.N."/>
            <person name="Lang S."/>
            <person name="Linke B."/>
            <person name="McHardy A.C."/>
            <person name="Meyer F."/>
            <person name="Nechitaylo T."/>
            <person name="Puehler A."/>
            <person name="Regenhardt D."/>
            <person name="Rupp O."/>
            <person name="Sabirova J.S."/>
            <person name="Selbitschka W."/>
            <person name="Yakimov M.M."/>
            <person name="Timmis K.N."/>
            <person name="Vorhoelter F.-J."/>
            <person name="Weidner S."/>
            <person name="Kaiser O."/>
            <person name="Golyshin P.N."/>
        </authorList>
    </citation>
    <scope>NUCLEOTIDE SEQUENCE [LARGE SCALE GENOMIC DNA]</scope>
    <source>
        <strain evidence="3">ATCC 700651 / DSM 11573 / NCIMB 13689 / SK2</strain>
    </source>
</reference>
<dbReference type="eggNOG" id="COG0782">
    <property type="taxonomic scope" value="Bacteria"/>
</dbReference>
<dbReference type="InterPro" id="IPR036953">
    <property type="entry name" value="GreA/GreB_C_sf"/>
</dbReference>
<gene>
    <name evidence="2" type="ordered locus">ABO_2121</name>
</gene>
<organism evidence="2 3">
    <name type="scientific">Alcanivorax borkumensis (strain ATCC 700651 / DSM 11573 / NCIMB 13689 / SK2)</name>
    <dbReference type="NCBI Taxonomy" id="393595"/>
    <lineage>
        <taxon>Bacteria</taxon>
        <taxon>Pseudomonadati</taxon>
        <taxon>Pseudomonadota</taxon>
        <taxon>Gammaproteobacteria</taxon>
        <taxon>Oceanospirillales</taxon>
        <taxon>Alcanivoracaceae</taxon>
        <taxon>Alcanivorax</taxon>
    </lineage>
</organism>
<dbReference type="Pfam" id="PF01272">
    <property type="entry name" value="GreA_GreB"/>
    <property type="match status" value="1"/>
</dbReference>
<proteinExistence type="predicted"/>
<dbReference type="InterPro" id="IPR001437">
    <property type="entry name" value="Tscrpt_elong_fac_GreA/B_C"/>
</dbReference>
<evidence type="ECO:0000259" key="1">
    <source>
        <dbReference type="Pfam" id="PF01272"/>
    </source>
</evidence>
<dbReference type="OrthoDB" id="6080727at2"/>
<keyword evidence="3" id="KW-1185">Reference proteome</keyword>
<dbReference type="AlphaFoldDB" id="Q0VMM9"/>
<sequence>MAALMKRLSLFRYGYGKRYLAKTPLFFLSPVRLMEVMEKIEMLRGVESDLAAAAVGDRVFLFSLEDEEQMSFILAEAGKRPLDNKDLSVLSPLGAALLGSLPGAVVNVDFLGHRHRYLLLKVKKPAGSRIFNEKKEGSVLHDLP</sequence>
<dbReference type="SUPFAM" id="SSF54534">
    <property type="entry name" value="FKBP-like"/>
    <property type="match status" value="1"/>
</dbReference>
<accession>Q0VMM9</accession>
<evidence type="ECO:0000313" key="3">
    <source>
        <dbReference type="Proteomes" id="UP000008871"/>
    </source>
</evidence>
<dbReference type="RefSeq" id="WP_011589399.1">
    <property type="nucleotide sequence ID" value="NC_008260.1"/>
</dbReference>
<name>Q0VMM9_ALCBS</name>
<dbReference type="HOGENOM" id="CLU_1954957_0_0_6"/>